<dbReference type="InterPro" id="IPR002156">
    <property type="entry name" value="RNaseH_domain"/>
</dbReference>
<keyword evidence="3" id="KW-1185">Reference proteome</keyword>
<accession>A0A1G6H9X2</accession>
<evidence type="ECO:0000313" key="2">
    <source>
        <dbReference type="EMBL" id="SDB90888.1"/>
    </source>
</evidence>
<sequence>MRMLAIYTDAASSGNPGPTGISFVIKQNGHFIEYYKYIGDAVSNHDGEFYALMSALDYCKEHFPNDILSIRSDSKLVVDAVNRQYVKQDHFRHLLEMVLTKMDPFPHCFIKWIPEKQNSHADRLAKKALLTKSELISQSPSV</sequence>
<dbReference type="EMBL" id="FMYI01000002">
    <property type="protein sequence ID" value="SDB90888.1"/>
    <property type="molecule type" value="Genomic_DNA"/>
</dbReference>
<dbReference type="PANTHER" id="PTHR47723">
    <property type="entry name" value="OS05G0353850 PROTEIN"/>
    <property type="match status" value="1"/>
</dbReference>
<reference evidence="3" key="1">
    <citation type="submission" date="2016-09" db="EMBL/GenBank/DDBJ databases">
        <authorList>
            <person name="Varghese N."/>
            <person name="Submissions S."/>
        </authorList>
    </citation>
    <scope>NUCLEOTIDE SEQUENCE [LARGE SCALE GENOMIC DNA]</scope>
    <source>
        <strain evidence="3">S5</strain>
    </source>
</reference>
<dbReference type="GO" id="GO:0004523">
    <property type="term" value="F:RNA-DNA hybrid ribonuclease activity"/>
    <property type="evidence" value="ECO:0007669"/>
    <property type="project" value="InterPro"/>
</dbReference>
<dbReference type="SUPFAM" id="SSF53098">
    <property type="entry name" value="Ribonuclease H-like"/>
    <property type="match status" value="1"/>
</dbReference>
<dbReference type="CDD" id="cd09279">
    <property type="entry name" value="RNase_HI_like"/>
    <property type="match status" value="1"/>
</dbReference>
<dbReference type="PROSITE" id="PS50879">
    <property type="entry name" value="RNASE_H_1"/>
    <property type="match status" value="1"/>
</dbReference>
<dbReference type="InterPro" id="IPR036397">
    <property type="entry name" value="RNaseH_sf"/>
</dbReference>
<dbReference type="PANTHER" id="PTHR47723:SF19">
    <property type="entry name" value="POLYNUCLEOTIDYL TRANSFERASE, RIBONUCLEASE H-LIKE SUPERFAMILY PROTEIN"/>
    <property type="match status" value="1"/>
</dbReference>
<organism evidence="2 3">
    <name type="scientific">Pelagirhabdus alkalitolerans</name>
    <dbReference type="NCBI Taxonomy" id="1612202"/>
    <lineage>
        <taxon>Bacteria</taxon>
        <taxon>Bacillati</taxon>
        <taxon>Bacillota</taxon>
        <taxon>Bacilli</taxon>
        <taxon>Bacillales</taxon>
        <taxon>Bacillaceae</taxon>
        <taxon>Pelagirhabdus</taxon>
    </lineage>
</organism>
<protein>
    <submittedName>
        <fullName evidence="2">RNase HI</fullName>
    </submittedName>
</protein>
<dbReference type="AlphaFoldDB" id="A0A1G6H9X2"/>
<gene>
    <name evidence="2" type="ORF">SAMN05421734_102387</name>
</gene>
<proteinExistence type="predicted"/>
<dbReference type="Gene3D" id="3.30.420.10">
    <property type="entry name" value="Ribonuclease H-like superfamily/Ribonuclease H"/>
    <property type="match status" value="1"/>
</dbReference>
<dbReference type="Proteomes" id="UP000242949">
    <property type="component" value="Unassembled WGS sequence"/>
</dbReference>
<name>A0A1G6H9X2_9BACI</name>
<dbReference type="InterPro" id="IPR053151">
    <property type="entry name" value="RNase_H-like"/>
</dbReference>
<dbReference type="GO" id="GO:0003676">
    <property type="term" value="F:nucleic acid binding"/>
    <property type="evidence" value="ECO:0007669"/>
    <property type="project" value="InterPro"/>
</dbReference>
<dbReference type="Pfam" id="PF13456">
    <property type="entry name" value="RVT_3"/>
    <property type="match status" value="1"/>
</dbReference>
<dbReference type="STRING" id="1612202.SAMN05421734_102387"/>
<dbReference type="InterPro" id="IPR012337">
    <property type="entry name" value="RNaseH-like_sf"/>
</dbReference>
<evidence type="ECO:0000313" key="3">
    <source>
        <dbReference type="Proteomes" id="UP000242949"/>
    </source>
</evidence>
<evidence type="ECO:0000259" key="1">
    <source>
        <dbReference type="PROSITE" id="PS50879"/>
    </source>
</evidence>
<feature type="domain" description="RNase H type-1" evidence="1">
    <location>
        <begin position="1"/>
        <end position="130"/>
    </location>
</feature>